<dbReference type="AlphaFoldDB" id="A0A8S0T1L1"/>
<dbReference type="GO" id="GO:0061630">
    <property type="term" value="F:ubiquitin protein ligase activity"/>
    <property type="evidence" value="ECO:0007669"/>
    <property type="project" value="TreeGrafter"/>
</dbReference>
<proteinExistence type="predicted"/>
<dbReference type="SMART" id="SM00184">
    <property type="entry name" value="RING"/>
    <property type="match status" value="1"/>
</dbReference>
<keyword evidence="2 4" id="KW-0863">Zinc-finger</keyword>
<dbReference type="GO" id="GO:0016874">
    <property type="term" value="F:ligase activity"/>
    <property type="evidence" value="ECO:0007669"/>
    <property type="project" value="UniProtKB-KW"/>
</dbReference>
<dbReference type="SUPFAM" id="SSF57850">
    <property type="entry name" value="RING/U-box"/>
    <property type="match status" value="1"/>
</dbReference>
<reference evidence="6 7" key="1">
    <citation type="submission" date="2019-12" db="EMBL/GenBank/DDBJ databases">
        <authorList>
            <person name="Alioto T."/>
            <person name="Alioto T."/>
            <person name="Gomez Garrido J."/>
        </authorList>
    </citation>
    <scope>NUCLEOTIDE SEQUENCE [LARGE SCALE GENOMIC DNA]</scope>
</reference>
<name>A0A8S0T1L1_OLEEU</name>
<gene>
    <name evidence="6" type="ORF">OLEA9_A118634</name>
</gene>
<sequence>MSTPPESVAFPSIPTTTAIIEPTNRRSYRCYNCNYSFHIIPIPATATVSPNSFRCPRCHHRHLIPHHIISPPMPPPSVPPPSPPTLLPYSSRSFTYYSSDESDSEYESDSDNSLLSFTTPSIQRVTPALKSFVDSLPIKKFDKNLAPPLQSCSICMDSFEIENDSDTSATVTELPCQHYFHKDCISEWLNRSNTCPLCRYQLPMKSGPAQNQSVEEYEAVLAPEEEPVVRRVIEEPGPSLGLNSGSGSSIVMEEVADDSRERSAWVFDAMRDEDGDILMVDA</sequence>
<dbReference type="PANTHER" id="PTHR45931:SF3">
    <property type="entry name" value="RING ZINC FINGER-CONTAINING PROTEIN"/>
    <property type="match status" value="1"/>
</dbReference>
<dbReference type="GO" id="GO:0006511">
    <property type="term" value="P:ubiquitin-dependent protein catabolic process"/>
    <property type="evidence" value="ECO:0007669"/>
    <property type="project" value="TreeGrafter"/>
</dbReference>
<dbReference type="PANTHER" id="PTHR45931">
    <property type="entry name" value="SI:CH211-59O9.10"/>
    <property type="match status" value="1"/>
</dbReference>
<dbReference type="GO" id="GO:0008270">
    <property type="term" value="F:zinc ion binding"/>
    <property type="evidence" value="ECO:0007669"/>
    <property type="project" value="UniProtKB-KW"/>
</dbReference>
<keyword evidence="7" id="KW-1185">Reference proteome</keyword>
<comment type="caution">
    <text evidence="6">The sequence shown here is derived from an EMBL/GenBank/DDBJ whole genome shotgun (WGS) entry which is preliminary data.</text>
</comment>
<dbReference type="PROSITE" id="PS50089">
    <property type="entry name" value="ZF_RING_2"/>
    <property type="match status" value="1"/>
</dbReference>
<evidence type="ECO:0000256" key="2">
    <source>
        <dbReference type="ARBA" id="ARBA00022771"/>
    </source>
</evidence>
<dbReference type="OrthoDB" id="4348522at2759"/>
<dbReference type="EMBL" id="CACTIH010005585">
    <property type="protein sequence ID" value="CAA2998264.1"/>
    <property type="molecule type" value="Genomic_DNA"/>
</dbReference>
<evidence type="ECO:0000259" key="5">
    <source>
        <dbReference type="PROSITE" id="PS50089"/>
    </source>
</evidence>
<keyword evidence="3" id="KW-0862">Zinc</keyword>
<evidence type="ECO:0000313" key="7">
    <source>
        <dbReference type="Proteomes" id="UP000594638"/>
    </source>
</evidence>
<evidence type="ECO:0000256" key="3">
    <source>
        <dbReference type="ARBA" id="ARBA00022833"/>
    </source>
</evidence>
<accession>A0A8S0T1L1</accession>
<dbReference type="InterPro" id="IPR011016">
    <property type="entry name" value="Znf_RING-CH"/>
</dbReference>
<evidence type="ECO:0000256" key="1">
    <source>
        <dbReference type="ARBA" id="ARBA00022723"/>
    </source>
</evidence>
<dbReference type="Pfam" id="PF13639">
    <property type="entry name" value="zf-RING_2"/>
    <property type="match status" value="1"/>
</dbReference>
<feature type="domain" description="RING-type" evidence="5">
    <location>
        <begin position="152"/>
        <end position="199"/>
    </location>
</feature>
<dbReference type="Gene3D" id="3.30.40.10">
    <property type="entry name" value="Zinc/RING finger domain, C3HC4 (zinc finger)"/>
    <property type="match status" value="1"/>
</dbReference>
<dbReference type="GO" id="GO:0005634">
    <property type="term" value="C:nucleus"/>
    <property type="evidence" value="ECO:0007669"/>
    <property type="project" value="TreeGrafter"/>
</dbReference>
<dbReference type="CDD" id="cd16454">
    <property type="entry name" value="RING-H2_PA-TM-RING"/>
    <property type="match status" value="1"/>
</dbReference>
<keyword evidence="6" id="KW-0436">Ligase</keyword>
<organism evidence="6 7">
    <name type="scientific">Olea europaea subsp. europaea</name>
    <dbReference type="NCBI Taxonomy" id="158383"/>
    <lineage>
        <taxon>Eukaryota</taxon>
        <taxon>Viridiplantae</taxon>
        <taxon>Streptophyta</taxon>
        <taxon>Embryophyta</taxon>
        <taxon>Tracheophyta</taxon>
        <taxon>Spermatophyta</taxon>
        <taxon>Magnoliopsida</taxon>
        <taxon>eudicotyledons</taxon>
        <taxon>Gunneridae</taxon>
        <taxon>Pentapetalae</taxon>
        <taxon>asterids</taxon>
        <taxon>lamiids</taxon>
        <taxon>Lamiales</taxon>
        <taxon>Oleaceae</taxon>
        <taxon>Oleeae</taxon>
        <taxon>Olea</taxon>
    </lineage>
</organism>
<dbReference type="InterPro" id="IPR013083">
    <property type="entry name" value="Znf_RING/FYVE/PHD"/>
</dbReference>
<evidence type="ECO:0000256" key="4">
    <source>
        <dbReference type="PROSITE-ProRule" id="PRU00175"/>
    </source>
</evidence>
<protein>
    <submittedName>
        <fullName evidence="6">Probable E3 ubiquitin- ligase RHC2A</fullName>
    </submittedName>
</protein>
<dbReference type="InterPro" id="IPR051834">
    <property type="entry name" value="RING_finger_E3_ligase"/>
</dbReference>
<dbReference type="Proteomes" id="UP000594638">
    <property type="component" value="Unassembled WGS sequence"/>
</dbReference>
<keyword evidence="1" id="KW-0479">Metal-binding</keyword>
<dbReference type="InterPro" id="IPR001841">
    <property type="entry name" value="Znf_RING"/>
</dbReference>
<dbReference type="SMART" id="SM00744">
    <property type="entry name" value="RINGv"/>
    <property type="match status" value="1"/>
</dbReference>
<evidence type="ECO:0000313" key="6">
    <source>
        <dbReference type="EMBL" id="CAA2998264.1"/>
    </source>
</evidence>
<dbReference type="Gramene" id="OE9A118634T1">
    <property type="protein sequence ID" value="OE9A118634C1"/>
    <property type="gene ID" value="OE9A118634"/>
</dbReference>